<feature type="domain" description="AIPP2-like SPOC-like" evidence="7">
    <location>
        <begin position="360"/>
        <end position="485"/>
    </location>
</feature>
<proteinExistence type="predicted"/>
<dbReference type="InterPro" id="IPR049914">
    <property type="entry name" value="PHD1-3/5-6"/>
</dbReference>
<feature type="compositionally biased region" description="Basic and acidic residues" evidence="6">
    <location>
        <begin position="269"/>
        <end position="278"/>
    </location>
</feature>
<feature type="region of interest" description="Disordered" evidence="6">
    <location>
        <begin position="269"/>
        <end position="318"/>
    </location>
</feature>
<dbReference type="InterPro" id="IPR056280">
    <property type="entry name" value="AIPP2-like_SPOC"/>
</dbReference>
<name>A0ABC8VUI7_9POAL</name>
<feature type="compositionally biased region" description="Acidic residues" evidence="6">
    <location>
        <begin position="519"/>
        <end position="528"/>
    </location>
</feature>
<keyword evidence="3" id="KW-0862">Zinc</keyword>
<feature type="region of interest" description="Disordered" evidence="6">
    <location>
        <begin position="188"/>
        <end position="230"/>
    </location>
</feature>
<feature type="compositionally biased region" description="Polar residues" evidence="6">
    <location>
        <begin position="197"/>
        <end position="212"/>
    </location>
</feature>
<dbReference type="GO" id="GO:0008270">
    <property type="term" value="F:zinc ion binding"/>
    <property type="evidence" value="ECO:0007669"/>
    <property type="project" value="UniProtKB-KW"/>
</dbReference>
<dbReference type="Proteomes" id="UP001497457">
    <property type="component" value="Chromosome 10rd"/>
</dbReference>
<feature type="region of interest" description="Disordered" evidence="6">
    <location>
        <begin position="506"/>
        <end position="555"/>
    </location>
</feature>
<dbReference type="AlphaFoldDB" id="A0ABC8VUI7"/>
<evidence type="ECO:0000256" key="2">
    <source>
        <dbReference type="ARBA" id="ARBA00022771"/>
    </source>
</evidence>
<evidence type="ECO:0000313" key="9">
    <source>
        <dbReference type="Proteomes" id="UP001497457"/>
    </source>
</evidence>
<dbReference type="Pfam" id="PF23121">
    <property type="entry name" value="SPOC_AIPP2"/>
    <property type="match status" value="1"/>
</dbReference>
<evidence type="ECO:0000313" key="8">
    <source>
        <dbReference type="EMBL" id="CAL4896802.1"/>
    </source>
</evidence>
<reference evidence="8 9" key="2">
    <citation type="submission" date="2024-10" db="EMBL/GenBank/DDBJ databases">
        <authorList>
            <person name="Ryan C."/>
        </authorList>
    </citation>
    <scope>NUCLEOTIDE SEQUENCE [LARGE SCALE GENOMIC DNA]</scope>
</reference>
<dbReference type="EMBL" id="OZ075120">
    <property type="protein sequence ID" value="CAL4896802.1"/>
    <property type="molecule type" value="Genomic_DNA"/>
</dbReference>
<keyword evidence="9" id="KW-1185">Reference proteome</keyword>
<reference evidence="9" key="1">
    <citation type="submission" date="2024-06" db="EMBL/GenBank/DDBJ databases">
        <authorList>
            <person name="Ryan C."/>
        </authorList>
    </citation>
    <scope>NUCLEOTIDE SEQUENCE [LARGE SCALE GENOMIC DNA]</scope>
</reference>
<evidence type="ECO:0000256" key="1">
    <source>
        <dbReference type="ARBA" id="ARBA00022723"/>
    </source>
</evidence>
<keyword evidence="1" id="KW-0479">Metal-binding</keyword>
<feature type="region of interest" description="Disordered" evidence="6">
    <location>
        <begin position="1"/>
        <end position="58"/>
    </location>
</feature>
<keyword evidence="2" id="KW-0863">Zinc-finger</keyword>
<evidence type="ECO:0000259" key="7">
    <source>
        <dbReference type="Pfam" id="PF23121"/>
    </source>
</evidence>
<feature type="compositionally biased region" description="Polar residues" evidence="6">
    <location>
        <begin position="536"/>
        <end position="548"/>
    </location>
</feature>
<organism evidence="8 9">
    <name type="scientific">Urochloa decumbens</name>
    <dbReference type="NCBI Taxonomy" id="240449"/>
    <lineage>
        <taxon>Eukaryota</taxon>
        <taxon>Viridiplantae</taxon>
        <taxon>Streptophyta</taxon>
        <taxon>Embryophyta</taxon>
        <taxon>Tracheophyta</taxon>
        <taxon>Spermatophyta</taxon>
        <taxon>Magnoliopsida</taxon>
        <taxon>Liliopsida</taxon>
        <taxon>Poales</taxon>
        <taxon>Poaceae</taxon>
        <taxon>PACMAD clade</taxon>
        <taxon>Panicoideae</taxon>
        <taxon>Panicodae</taxon>
        <taxon>Paniceae</taxon>
        <taxon>Melinidinae</taxon>
        <taxon>Urochloa</taxon>
    </lineage>
</organism>
<feature type="compositionally biased region" description="Basic and acidic residues" evidence="6">
    <location>
        <begin position="506"/>
        <end position="518"/>
    </location>
</feature>
<sequence length="667" mass="75173">MVIRMNRSGSSFRPKQRSKTRSKESEILRKSRKDLRKTQENMRVVGPRHDVQYPLKNSNAGQLEAKVVEKSISKSSHFQHISKDTKQSTTLSSKGYLISHGKEKVPTLSKSSLLEISPPTHLKAMPELVHKGTKRGLNEQPNSDQGKAIIGKGSTKKLDFSNASELLVSENNCSNECKERHDKIMSTNEKGKAHPSEGNQHIQELQRNSRNNSKCHRGKEDGRSSKNFDQRELTEINFEWGNKNQVDNYDGKTNNFMSKKRKEQLLEEKSKAVEDNNNKDVQGNNAYRRSVKKQRRDSSTDDEEGKYDGGNHNPIDLGDEIARSLSQDDISKDGHAKVSMPAFVEQQDHYCSKPIDKPTWSGIFKIDSGEYISSVGHLSNKSCDKVWSLSRQLLPIIELKRLPRSKVWPKAWEASKPNGDHIGIFFFPRDMRQDKDLDQLLKEVIENDLVLRAIVGDAEMLIFPSIILPNPHKTFQTKYYLWGVFKPRENIGFVVAEPSTIGRCAQEVEKKKQQHDSDQQDDNVQWEEPDPKMVPVTSSMNHRSPAKNTQKEQARPPNMAFDINVPEEGTQQEAEATLVATDAAASPANHGLIDPSMGLPLGKLMGFVVRQTPKLEQLIREMKREGALVFAMEGESLGAGSWPANIPTAPCRSRGRPVRAWAGALSF</sequence>
<protein>
    <recommendedName>
        <fullName evidence="7">AIPP2-like SPOC-like domain-containing protein</fullName>
    </recommendedName>
</protein>
<evidence type="ECO:0000256" key="6">
    <source>
        <dbReference type="SAM" id="MobiDB-lite"/>
    </source>
</evidence>
<accession>A0ABC8VUI7</accession>
<evidence type="ECO:0000256" key="5">
    <source>
        <dbReference type="ARBA" id="ARBA00023163"/>
    </source>
</evidence>
<dbReference type="PANTHER" id="PTHR33304">
    <property type="match status" value="1"/>
</dbReference>
<gene>
    <name evidence="8" type="ORF">URODEC1_LOCUS6850</name>
</gene>
<feature type="compositionally biased region" description="Basic and acidic residues" evidence="6">
    <location>
        <begin position="218"/>
        <end position="230"/>
    </location>
</feature>
<dbReference type="PANTHER" id="PTHR33304:SF49">
    <property type="entry name" value="OS12G0161500 PROTEIN"/>
    <property type="match status" value="1"/>
</dbReference>
<keyword evidence="4" id="KW-0805">Transcription regulation</keyword>
<keyword evidence="5" id="KW-0804">Transcription</keyword>
<evidence type="ECO:0000256" key="4">
    <source>
        <dbReference type="ARBA" id="ARBA00023015"/>
    </source>
</evidence>
<evidence type="ECO:0000256" key="3">
    <source>
        <dbReference type="ARBA" id="ARBA00022833"/>
    </source>
</evidence>